<keyword evidence="1" id="KW-1133">Transmembrane helix</keyword>
<dbReference type="AlphaFoldDB" id="A0A7C9V9Y7"/>
<name>A0A7C9V9Y7_9HYPH</name>
<dbReference type="EMBL" id="JAAKZG010000002">
    <property type="protein sequence ID" value="NGN40527.1"/>
    <property type="molecule type" value="Genomic_DNA"/>
</dbReference>
<keyword evidence="3" id="KW-1185">Reference proteome</keyword>
<feature type="transmembrane region" description="Helical" evidence="1">
    <location>
        <begin position="78"/>
        <end position="96"/>
    </location>
</feature>
<dbReference type="RefSeq" id="WP_165115203.1">
    <property type="nucleotide sequence ID" value="NZ_JAAKZG010000002.1"/>
</dbReference>
<evidence type="ECO:0000313" key="2">
    <source>
        <dbReference type="EMBL" id="NGN40527.1"/>
    </source>
</evidence>
<keyword evidence="1" id="KW-0472">Membrane</keyword>
<comment type="caution">
    <text evidence="2">The sequence shown here is derived from an EMBL/GenBank/DDBJ whole genome shotgun (WGS) entry which is preliminary data.</text>
</comment>
<reference evidence="2 3" key="1">
    <citation type="submission" date="2020-02" db="EMBL/GenBank/DDBJ databases">
        <title>Genome sequence of the type strain CGMCC 1.15528 of Mesorhizobium zhangyense.</title>
        <authorList>
            <person name="Gao J."/>
            <person name="Sun J."/>
        </authorList>
    </citation>
    <scope>NUCLEOTIDE SEQUENCE [LARGE SCALE GENOMIC DNA]</scope>
    <source>
        <strain evidence="2 3">CGMCC 1.15528</strain>
    </source>
</reference>
<accession>A0A7C9V9Y7</accession>
<sequence>MRAYLERRTARTAGWSRWLASFSVVLFIVAGLAHRYGLLETPVFLVVLVLVAALAICALAFAAFAFSRVWNNGDLGGGDLTWGTVVALAVLVPYLITGYRGVIYPQLNDISTDLDEPPALTLAAKARTADMDTITPFTPERRKLQTDKYPDVTGRRYELPFDRTLDAVEAVIAQEGWKREGPKPDAEGQSEVTVEALAFTTILAFPIDVAVRLIDEGDTTYVDMRSASRYGRHDFGDNAARITAFFETLDTEVATLSGTVPAVPAP</sequence>
<evidence type="ECO:0000313" key="3">
    <source>
        <dbReference type="Proteomes" id="UP000481252"/>
    </source>
</evidence>
<dbReference type="InterPro" id="IPR010865">
    <property type="entry name" value="DUF1499"/>
</dbReference>
<protein>
    <submittedName>
        <fullName evidence="2">DUF1499 domain-containing protein</fullName>
    </submittedName>
</protein>
<feature type="transmembrane region" description="Helical" evidence="1">
    <location>
        <begin position="43"/>
        <end position="66"/>
    </location>
</feature>
<keyword evidence="1" id="KW-0812">Transmembrane</keyword>
<dbReference type="Pfam" id="PF07386">
    <property type="entry name" value="DUF1499"/>
    <property type="match status" value="1"/>
</dbReference>
<evidence type="ECO:0000256" key="1">
    <source>
        <dbReference type="SAM" id="Phobius"/>
    </source>
</evidence>
<organism evidence="2 3">
    <name type="scientific">Mesorhizobium zhangyense</name>
    <dbReference type="NCBI Taxonomy" id="1776730"/>
    <lineage>
        <taxon>Bacteria</taxon>
        <taxon>Pseudomonadati</taxon>
        <taxon>Pseudomonadota</taxon>
        <taxon>Alphaproteobacteria</taxon>
        <taxon>Hyphomicrobiales</taxon>
        <taxon>Phyllobacteriaceae</taxon>
        <taxon>Mesorhizobium</taxon>
    </lineage>
</organism>
<proteinExistence type="predicted"/>
<dbReference type="Proteomes" id="UP000481252">
    <property type="component" value="Unassembled WGS sequence"/>
</dbReference>
<gene>
    <name evidence="2" type="ORF">G6N74_05575</name>
</gene>